<name>A0AAE9DK59_CAEBR</name>
<gene>
    <name evidence="1" type="ORF">L3Y34_018006</name>
</gene>
<dbReference type="EMBL" id="CP090892">
    <property type="protein sequence ID" value="ULU05767.1"/>
    <property type="molecule type" value="Genomic_DNA"/>
</dbReference>
<sequence>MTVQVRDGKEGYIDEARKLADSVQAFRTVRTFGTVQRGNNEDVGRYGLYWLLDQTEAEYGFVDGVASEIRSKQTAIIRALQIALRNGFTKLSRLEVVSYEENHSDEFMKLLESM</sequence>
<organism evidence="1 2">
    <name type="scientific">Caenorhabditis briggsae</name>
    <dbReference type="NCBI Taxonomy" id="6238"/>
    <lineage>
        <taxon>Eukaryota</taxon>
        <taxon>Metazoa</taxon>
        <taxon>Ecdysozoa</taxon>
        <taxon>Nematoda</taxon>
        <taxon>Chromadorea</taxon>
        <taxon>Rhabditida</taxon>
        <taxon>Rhabditina</taxon>
        <taxon>Rhabditomorpha</taxon>
        <taxon>Rhabditoidea</taxon>
        <taxon>Rhabditidae</taxon>
        <taxon>Peloderinae</taxon>
        <taxon>Caenorhabditis</taxon>
    </lineage>
</organism>
<evidence type="ECO:0000313" key="2">
    <source>
        <dbReference type="Proteomes" id="UP000827892"/>
    </source>
</evidence>
<accession>A0AAE9DK59</accession>
<protein>
    <submittedName>
        <fullName evidence="1">Uncharacterized protein</fullName>
    </submittedName>
</protein>
<evidence type="ECO:0000313" key="1">
    <source>
        <dbReference type="EMBL" id="ULU05767.1"/>
    </source>
</evidence>
<dbReference type="AlphaFoldDB" id="A0AAE9DK59"/>
<reference evidence="1 2" key="1">
    <citation type="submission" date="2022-05" db="EMBL/GenBank/DDBJ databases">
        <title>Chromosome-level reference genomes for two strains of Caenorhabditis briggsae: an improved platform for comparative genomics.</title>
        <authorList>
            <person name="Stevens L."/>
            <person name="Andersen E.C."/>
        </authorList>
    </citation>
    <scope>NUCLEOTIDE SEQUENCE [LARGE SCALE GENOMIC DNA]</scope>
    <source>
        <strain evidence="1">QX1410_ONT</strain>
        <tissue evidence="1">Whole-organism</tissue>
    </source>
</reference>
<proteinExistence type="predicted"/>
<dbReference type="Proteomes" id="UP000827892">
    <property type="component" value="Chromosome II"/>
</dbReference>